<dbReference type="PANTHER" id="PTHR39470:SF1">
    <property type="entry name" value="CHORISMATE SYNTHASE PROTEIN"/>
    <property type="match status" value="1"/>
</dbReference>
<sequence length="462" mass="49631">MAIPWGALKSLVIFFGPMLLPKAISQYRRLRAEAAQRAEQQKSGSSARSVIRPLSARSAIILALLAFVAVSHLLSAGLVPSSIAGALQLPGGLSQPENVFLATQSRLQAPTDVIFNRLSGLRPNHTLTAADEALRARLASLETRLLYLQYGPSVIADCPFCGGTGVDAQSGFSAAAFSYYAMVDLLALHVFNLVIIAIVTSPLLLLGRKGKSASSAPGAAQGGAEASAADRAYDLSAAHSRQWRTPASILALVFAALDVYMVISYDRTRNARATRLTDVDFFFWTMRTYRGVASGLLMGTLAVILYWAASGLHSSPKLGLLGVLLFGPDPPPSPAHRITSVTGDLTRVKSKLNAGAIVKNTAHRDTELRVRTQTYWAREVMLVAEAMEEREVVEGINDALANRIDMQRIERDAEMYAQNVVPSFSMPPEAAAKQPQGPEQPPIVVTRSTAPTADNASVKKRK</sequence>
<keyword evidence="2" id="KW-0472">Membrane</keyword>
<feature type="transmembrane region" description="Helical" evidence="2">
    <location>
        <begin position="249"/>
        <end position="268"/>
    </location>
</feature>
<evidence type="ECO:0000313" key="3">
    <source>
        <dbReference type="EMBL" id="EPE03171.1"/>
    </source>
</evidence>
<evidence type="ECO:0000313" key="4">
    <source>
        <dbReference type="Proteomes" id="UP000016923"/>
    </source>
</evidence>
<dbReference type="OMA" id="YFYYALP"/>
<evidence type="ECO:0000256" key="1">
    <source>
        <dbReference type="SAM" id="MobiDB-lite"/>
    </source>
</evidence>
<keyword evidence="2" id="KW-0812">Transmembrane</keyword>
<dbReference type="AlphaFoldDB" id="S3BUR3"/>
<dbReference type="STRING" id="1262450.S3BUR3"/>
<organism evidence="3 4">
    <name type="scientific">Ophiostoma piceae (strain UAMH 11346)</name>
    <name type="common">Sap stain fungus</name>
    <dbReference type="NCBI Taxonomy" id="1262450"/>
    <lineage>
        <taxon>Eukaryota</taxon>
        <taxon>Fungi</taxon>
        <taxon>Dikarya</taxon>
        <taxon>Ascomycota</taxon>
        <taxon>Pezizomycotina</taxon>
        <taxon>Sordariomycetes</taxon>
        <taxon>Sordariomycetidae</taxon>
        <taxon>Ophiostomatales</taxon>
        <taxon>Ophiostomataceae</taxon>
        <taxon>Ophiostoma</taxon>
    </lineage>
</organism>
<dbReference type="Proteomes" id="UP000016923">
    <property type="component" value="Unassembled WGS sequence"/>
</dbReference>
<keyword evidence="4" id="KW-1185">Reference proteome</keyword>
<dbReference type="HOGENOM" id="CLU_044758_1_0_1"/>
<name>S3BUR3_OPHP1</name>
<gene>
    <name evidence="3" type="ORF">F503_01507</name>
</gene>
<keyword evidence="2" id="KW-1133">Transmembrane helix</keyword>
<accession>S3BUR3</accession>
<dbReference type="OrthoDB" id="4218123at2759"/>
<evidence type="ECO:0000256" key="2">
    <source>
        <dbReference type="SAM" id="Phobius"/>
    </source>
</evidence>
<dbReference type="VEuPathDB" id="FungiDB:F503_01507"/>
<dbReference type="eggNOG" id="KOG4253">
    <property type="taxonomic scope" value="Eukaryota"/>
</dbReference>
<feature type="transmembrane region" description="Helical" evidence="2">
    <location>
        <begin position="288"/>
        <end position="309"/>
    </location>
</feature>
<proteinExistence type="predicted"/>
<feature type="transmembrane region" description="Helical" evidence="2">
    <location>
        <begin position="186"/>
        <end position="206"/>
    </location>
</feature>
<feature type="transmembrane region" description="Helical" evidence="2">
    <location>
        <begin position="58"/>
        <end position="79"/>
    </location>
</feature>
<feature type="region of interest" description="Disordered" evidence="1">
    <location>
        <begin position="426"/>
        <end position="462"/>
    </location>
</feature>
<dbReference type="PANTHER" id="PTHR39470">
    <property type="entry name" value="CHROMOSOME 10, WHOLE GENOME SHOTGUN SEQUENCE"/>
    <property type="match status" value="1"/>
</dbReference>
<protein>
    <submittedName>
        <fullName evidence="3">Uncharacterized protein</fullName>
    </submittedName>
</protein>
<dbReference type="EMBL" id="KE148170">
    <property type="protein sequence ID" value="EPE03171.1"/>
    <property type="molecule type" value="Genomic_DNA"/>
</dbReference>
<reference evidence="3 4" key="1">
    <citation type="journal article" date="2013" name="BMC Genomics">
        <title>The genome and transcriptome of the pine saprophyte Ophiostoma piceae, and a comparison with the bark beetle-associated pine pathogen Grosmannia clavigera.</title>
        <authorList>
            <person name="Haridas S."/>
            <person name="Wang Y."/>
            <person name="Lim L."/>
            <person name="Massoumi Alamouti S."/>
            <person name="Jackman S."/>
            <person name="Docking R."/>
            <person name="Robertson G."/>
            <person name="Birol I."/>
            <person name="Bohlmann J."/>
            <person name="Breuil C."/>
        </authorList>
    </citation>
    <scope>NUCLEOTIDE SEQUENCE [LARGE SCALE GENOMIC DNA]</scope>
    <source>
        <strain evidence="3 4">UAMH 11346</strain>
    </source>
</reference>
<feature type="compositionally biased region" description="Polar residues" evidence="1">
    <location>
        <begin position="446"/>
        <end position="455"/>
    </location>
</feature>